<dbReference type="EMBL" id="CAJJDO010000148">
    <property type="protein sequence ID" value="CAD8207601.1"/>
    <property type="molecule type" value="Genomic_DNA"/>
</dbReference>
<evidence type="ECO:0000313" key="2">
    <source>
        <dbReference type="Proteomes" id="UP000689195"/>
    </source>
</evidence>
<keyword evidence="2" id="KW-1185">Reference proteome</keyword>
<reference evidence="1" key="1">
    <citation type="submission" date="2021-01" db="EMBL/GenBank/DDBJ databases">
        <authorList>
            <consortium name="Genoscope - CEA"/>
            <person name="William W."/>
        </authorList>
    </citation>
    <scope>NUCLEOTIDE SEQUENCE</scope>
</reference>
<dbReference type="Proteomes" id="UP000689195">
    <property type="component" value="Unassembled WGS sequence"/>
</dbReference>
<organism evidence="1 2">
    <name type="scientific">Paramecium pentaurelia</name>
    <dbReference type="NCBI Taxonomy" id="43138"/>
    <lineage>
        <taxon>Eukaryota</taxon>
        <taxon>Sar</taxon>
        <taxon>Alveolata</taxon>
        <taxon>Ciliophora</taxon>
        <taxon>Intramacronucleata</taxon>
        <taxon>Oligohymenophorea</taxon>
        <taxon>Peniculida</taxon>
        <taxon>Parameciidae</taxon>
        <taxon>Paramecium</taxon>
    </lineage>
</organism>
<evidence type="ECO:0000313" key="1">
    <source>
        <dbReference type="EMBL" id="CAD8207601.1"/>
    </source>
</evidence>
<protein>
    <submittedName>
        <fullName evidence="1">Uncharacterized protein</fullName>
    </submittedName>
</protein>
<comment type="caution">
    <text evidence="1">The sequence shown here is derived from an EMBL/GenBank/DDBJ whole genome shotgun (WGS) entry which is preliminary data.</text>
</comment>
<accession>A0A8S1Y0S3</accession>
<proteinExistence type="predicted"/>
<name>A0A8S1Y0S3_9CILI</name>
<dbReference type="AlphaFoldDB" id="A0A8S1Y0S3"/>
<sequence length="82" mass="10214">MRIDSEIIYIDQQKQQKNLKKSRIQMKTLISFIITIIRRYIQRIQQIKKESEYNKQNMIITFHYRNNSEIYFQKTEIPILIY</sequence>
<gene>
    <name evidence="1" type="ORF">PPENT_87.1.T1480018</name>
</gene>